<dbReference type="InterPro" id="IPR039873">
    <property type="entry name" value="CCDC78"/>
</dbReference>
<proteinExistence type="predicted"/>
<dbReference type="EMBL" id="OZ035845">
    <property type="protein sequence ID" value="CAL1599258.1"/>
    <property type="molecule type" value="Genomic_DNA"/>
</dbReference>
<dbReference type="Pfam" id="PF14739">
    <property type="entry name" value="DUF4472"/>
    <property type="match status" value="1"/>
</dbReference>
<dbReference type="PANTHER" id="PTHR22106">
    <property type="entry name" value="COILED-COIL DOMAIN-CONTAINING PROTEIN 78"/>
    <property type="match status" value="1"/>
</dbReference>
<dbReference type="PANTHER" id="PTHR22106:SF5">
    <property type="entry name" value="COILED-COIL DOMAIN-CONTAINING PROTEIN 78"/>
    <property type="match status" value="1"/>
</dbReference>
<evidence type="ECO:0000256" key="2">
    <source>
        <dbReference type="SAM" id="MobiDB-lite"/>
    </source>
</evidence>
<sequence length="479" mass="55646">MEAQEQTTDSRLQDQTQTQDQSQCDHEDPLVSKVGFLETRLSRVSVSNSELCTMLLQSEEERLRLSKELVKEKLQSNNRMDTFEEELLHLNEKLLTQSSAMVQLQAERDALRRQLEEQRHRGQATSQDLHQDLDHVRTLVTHMVQNTVKPEDLAALDKVQKTLGENLLVNQDEMKSMIENLRRAQEEQQKQRQRTEKKVLALDTENQLEVVSKQKKLIQQKETTPFSQRQTRELEQENSELQLELKELNEEYRARLNCYIQDLAEYMDGLEESKKSPNPGQMQLYVERMLRDIRSSFRCREQQLASAARVYKKRLQTLSQTHHALIIAYRNQREEILAKPESGLKAGPPESSFDLDPSELTGEMGKELQQLRKDKARLDLQLQTTMAQMATLRIPTQAPPEAPQKCGESWSDIRTQLTDMTETALRRFEKERVLLLTRAAAAEAQVSEMQEFIDKQQHRYNKEAFVLSNDQVKPSTSTN</sequence>
<feature type="coiled-coil region" evidence="1">
    <location>
        <begin position="167"/>
        <end position="251"/>
    </location>
</feature>
<gene>
    <name evidence="4" type="ORF">KC01_LOCUS27560</name>
</gene>
<name>A0AAV2LDM4_KNICA</name>
<keyword evidence="1" id="KW-0175">Coiled coil</keyword>
<feature type="coiled-coil region" evidence="1">
    <location>
        <begin position="66"/>
        <end position="121"/>
    </location>
</feature>
<dbReference type="InterPro" id="IPR029329">
    <property type="entry name" value="DUF4472"/>
</dbReference>
<keyword evidence="5" id="KW-1185">Reference proteome</keyword>
<reference evidence="4 5" key="1">
    <citation type="submission" date="2024-04" db="EMBL/GenBank/DDBJ databases">
        <authorList>
            <person name="Waldvogel A.-M."/>
            <person name="Schoenle A."/>
        </authorList>
    </citation>
    <scope>NUCLEOTIDE SEQUENCE [LARGE SCALE GENOMIC DNA]</scope>
</reference>
<accession>A0AAV2LDM4</accession>
<dbReference type="GO" id="GO:0005737">
    <property type="term" value="C:cytoplasm"/>
    <property type="evidence" value="ECO:0007669"/>
    <property type="project" value="TreeGrafter"/>
</dbReference>
<dbReference type="AlphaFoldDB" id="A0AAV2LDM4"/>
<evidence type="ECO:0000256" key="1">
    <source>
        <dbReference type="SAM" id="Coils"/>
    </source>
</evidence>
<dbReference type="Proteomes" id="UP001497482">
    <property type="component" value="Chromosome 23"/>
</dbReference>
<feature type="region of interest" description="Disordered" evidence="2">
    <location>
        <begin position="1"/>
        <end position="27"/>
    </location>
</feature>
<organism evidence="4 5">
    <name type="scientific">Knipowitschia caucasica</name>
    <name type="common">Caucasian dwarf goby</name>
    <name type="synonym">Pomatoschistus caucasicus</name>
    <dbReference type="NCBI Taxonomy" id="637954"/>
    <lineage>
        <taxon>Eukaryota</taxon>
        <taxon>Metazoa</taxon>
        <taxon>Chordata</taxon>
        <taxon>Craniata</taxon>
        <taxon>Vertebrata</taxon>
        <taxon>Euteleostomi</taxon>
        <taxon>Actinopterygii</taxon>
        <taxon>Neopterygii</taxon>
        <taxon>Teleostei</taxon>
        <taxon>Neoteleostei</taxon>
        <taxon>Acanthomorphata</taxon>
        <taxon>Gobiaria</taxon>
        <taxon>Gobiiformes</taxon>
        <taxon>Gobioidei</taxon>
        <taxon>Gobiidae</taxon>
        <taxon>Gobiinae</taxon>
        <taxon>Knipowitschia</taxon>
    </lineage>
</organism>
<evidence type="ECO:0000313" key="4">
    <source>
        <dbReference type="EMBL" id="CAL1599258.1"/>
    </source>
</evidence>
<feature type="domain" description="DUF4472" evidence="3">
    <location>
        <begin position="58"/>
        <end position="145"/>
    </location>
</feature>
<feature type="compositionally biased region" description="Low complexity" evidence="2">
    <location>
        <begin position="1"/>
        <end position="22"/>
    </location>
</feature>
<protein>
    <recommendedName>
        <fullName evidence="3">DUF4472 domain-containing protein</fullName>
    </recommendedName>
</protein>
<evidence type="ECO:0000313" key="5">
    <source>
        <dbReference type="Proteomes" id="UP001497482"/>
    </source>
</evidence>
<evidence type="ECO:0000259" key="3">
    <source>
        <dbReference type="Pfam" id="PF14739"/>
    </source>
</evidence>